<evidence type="ECO:0000256" key="6">
    <source>
        <dbReference type="ARBA" id="ARBA00022729"/>
    </source>
</evidence>
<feature type="domain" description="PLAC" evidence="20">
    <location>
        <begin position="1143"/>
        <end position="1180"/>
    </location>
</feature>
<accession>A0AA41MYR8</accession>
<dbReference type="CDD" id="cd04273">
    <property type="entry name" value="ZnMc_ADAMTS_like"/>
    <property type="match status" value="1"/>
</dbReference>
<dbReference type="Pfam" id="PF01421">
    <property type="entry name" value="Reprolysin"/>
    <property type="match status" value="1"/>
</dbReference>
<feature type="region of interest" description="Disordered" evidence="18">
    <location>
        <begin position="2234"/>
        <end position="2266"/>
    </location>
</feature>
<feature type="compositionally biased region" description="Polar residues" evidence="18">
    <location>
        <begin position="1491"/>
        <end position="1507"/>
    </location>
</feature>
<dbReference type="PROSITE" id="PS50092">
    <property type="entry name" value="TSP1"/>
    <property type="match status" value="5"/>
</dbReference>
<dbReference type="Pfam" id="PF17771">
    <property type="entry name" value="ADAMTS_CR_2"/>
    <property type="match status" value="1"/>
</dbReference>
<dbReference type="Pfam" id="PF19030">
    <property type="entry name" value="TSP1_ADAMTS"/>
    <property type="match status" value="4"/>
</dbReference>
<feature type="region of interest" description="Disordered" evidence="18">
    <location>
        <begin position="1918"/>
        <end position="1944"/>
    </location>
</feature>
<evidence type="ECO:0000256" key="4">
    <source>
        <dbReference type="ARBA" id="ARBA00022670"/>
    </source>
</evidence>
<dbReference type="PRINTS" id="PR01857">
    <property type="entry name" value="ADAMTSFAMILY"/>
</dbReference>
<feature type="compositionally biased region" description="Pro residues" evidence="18">
    <location>
        <begin position="2795"/>
        <end position="2805"/>
    </location>
</feature>
<keyword evidence="5 14" id="KW-0479">Metal-binding</keyword>
<evidence type="ECO:0000256" key="7">
    <source>
        <dbReference type="ARBA" id="ARBA00022737"/>
    </source>
</evidence>
<dbReference type="InterPro" id="IPR013273">
    <property type="entry name" value="ADAMTS/ADAMTS-like"/>
</dbReference>
<dbReference type="GO" id="GO:0030198">
    <property type="term" value="P:extracellular matrix organization"/>
    <property type="evidence" value="ECO:0007669"/>
    <property type="project" value="InterPro"/>
</dbReference>
<keyword evidence="2" id="KW-0964">Secreted</keyword>
<feature type="region of interest" description="Disordered" evidence="18">
    <location>
        <begin position="2422"/>
        <end position="2509"/>
    </location>
</feature>
<dbReference type="Pfam" id="PF08686">
    <property type="entry name" value="PLAC"/>
    <property type="match status" value="1"/>
</dbReference>
<dbReference type="PROSITE" id="PS50215">
    <property type="entry name" value="ADAM_MEPRO"/>
    <property type="match status" value="1"/>
</dbReference>
<comment type="caution">
    <text evidence="21">The sequence shown here is derived from an EMBL/GenBank/DDBJ whole genome shotgun (WGS) entry which is preliminary data.</text>
</comment>
<evidence type="ECO:0000256" key="13">
    <source>
        <dbReference type="PIRSR" id="PIRSR613273-1"/>
    </source>
</evidence>
<dbReference type="InterPro" id="IPR001590">
    <property type="entry name" value="Peptidase_M12B"/>
</dbReference>
<feature type="active site" evidence="13 16">
    <location>
        <position position="385"/>
    </location>
</feature>
<evidence type="ECO:0000256" key="9">
    <source>
        <dbReference type="ARBA" id="ARBA00022833"/>
    </source>
</evidence>
<feature type="binding site" evidence="14">
    <location>
        <position position="441"/>
    </location>
    <ligand>
        <name>Ca(2+)</name>
        <dbReference type="ChEBI" id="CHEBI:29108"/>
        <label>1</label>
    </ligand>
</feature>
<feature type="disulfide bond" evidence="15">
    <location>
        <begin position="480"/>
        <end position="507"/>
    </location>
</feature>
<dbReference type="Gene3D" id="2.20.100.10">
    <property type="entry name" value="Thrombospondin type-1 (TSP1) repeat"/>
    <property type="match status" value="5"/>
</dbReference>
<feature type="region of interest" description="Disordered" evidence="18">
    <location>
        <begin position="1396"/>
        <end position="1420"/>
    </location>
</feature>
<evidence type="ECO:0000256" key="10">
    <source>
        <dbReference type="ARBA" id="ARBA00023049"/>
    </source>
</evidence>
<dbReference type="InterPro" id="IPR024079">
    <property type="entry name" value="MetalloPept_cat_dom_sf"/>
</dbReference>
<feature type="region of interest" description="Disordered" evidence="18">
    <location>
        <begin position="1337"/>
        <end position="1374"/>
    </location>
</feature>
<feature type="binding site" evidence="14 16">
    <location>
        <position position="384"/>
    </location>
    <ligand>
        <name>Zn(2+)</name>
        <dbReference type="ChEBI" id="CHEBI:29105"/>
        <note>catalytic</note>
    </ligand>
</feature>
<feature type="binding site" evidence="14">
    <location>
        <position position="444"/>
    </location>
    <ligand>
        <name>Ca(2+)</name>
        <dbReference type="ChEBI" id="CHEBI:29108"/>
        <label>2</label>
    </ligand>
</feature>
<feature type="region of interest" description="Disordered" evidence="18">
    <location>
        <begin position="1998"/>
        <end position="2025"/>
    </location>
</feature>
<feature type="region of interest" description="Disordered" evidence="18">
    <location>
        <begin position="2586"/>
        <end position="2629"/>
    </location>
</feature>
<feature type="coiled-coil region" evidence="17">
    <location>
        <begin position="1200"/>
        <end position="1300"/>
    </location>
</feature>
<feature type="disulfide bond" evidence="15">
    <location>
        <begin position="520"/>
        <end position="531"/>
    </location>
</feature>
<feature type="compositionally biased region" description="Low complexity" evidence="18">
    <location>
        <begin position="2756"/>
        <end position="2777"/>
    </location>
</feature>
<feature type="binding site" evidence="14">
    <location>
        <position position="244"/>
    </location>
    <ligand>
        <name>Ca(2+)</name>
        <dbReference type="ChEBI" id="CHEBI:29108"/>
        <label>2</label>
    </ligand>
</feature>
<dbReference type="InterPro" id="IPR045371">
    <property type="entry name" value="ADAMTS_CR_3"/>
</dbReference>
<feature type="binding site" evidence="14">
    <location>
        <position position="244"/>
    </location>
    <ligand>
        <name>Ca(2+)</name>
        <dbReference type="ChEBI" id="CHEBI:29108"/>
        <label>1</label>
    </ligand>
</feature>
<feature type="disulfide bond" evidence="15">
    <location>
        <begin position="570"/>
        <end position="582"/>
    </location>
</feature>
<feature type="region of interest" description="Disordered" evidence="18">
    <location>
        <begin position="1464"/>
        <end position="1535"/>
    </location>
</feature>
<feature type="disulfide bond" evidence="15">
    <location>
        <begin position="317"/>
        <end position="368"/>
    </location>
</feature>
<keyword evidence="6" id="KW-0732">Signal</keyword>
<dbReference type="Gene3D" id="2.60.120.830">
    <property type="match status" value="1"/>
</dbReference>
<evidence type="ECO:0000259" key="20">
    <source>
        <dbReference type="PROSITE" id="PS50900"/>
    </source>
</evidence>
<dbReference type="InterPro" id="IPR036383">
    <property type="entry name" value="TSP1_rpt_sf"/>
</dbReference>
<feature type="compositionally biased region" description="Basic and acidic residues" evidence="18">
    <location>
        <begin position="1337"/>
        <end position="1354"/>
    </location>
</feature>
<feature type="region of interest" description="Disordered" evidence="18">
    <location>
        <begin position="2843"/>
        <end position="2866"/>
    </location>
</feature>
<dbReference type="Proteomes" id="UP001166674">
    <property type="component" value="Unassembled WGS sequence"/>
</dbReference>
<keyword evidence="10" id="KW-0482">Metalloprotease</keyword>
<keyword evidence="14" id="KW-0106">Calcium</keyword>
<dbReference type="Pfam" id="PF01562">
    <property type="entry name" value="Pep_M12B_propep"/>
    <property type="match status" value="1"/>
</dbReference>
<dbReference type="InterPro" id="IPR041645">
    <property type="entry name" value="ADAMTS_CR_2"/>
</dbReference>
<feature type="disulfide bond" evidence="15">
    <location>
        <begin position="362"/>
        <end position="441"/>
    </location>
</feature>
<feature type="compositionally biased region" description="Polar residues" evidence="18">
    <location>
        <begin position="2606"/>
        <end position="2624"/>
    </location>
</feature>
<evidence type="ECO:0000256" key="5">
    <source>
        <dbReference type="ARBA" id="ARBA00022723"/>
    </source>
</evidence>
<feature type="domain" description="Peptidase M12B" evidence="19">
    <location>
        <begin position="241"/>
        <end position="446"/>
    </location>
</feature>
<dbReference type="FunFam" id="2.20.100.10:FF:000007">
    <property type="entry name" value="Thrombospondin 1"/>
    <property type="match status" value="1"/>
</dbReference>
<dbReference type="EMBL" id="JAATJV010373083">
    <property type="protein sequence ID" value="MBZ3880526.1"/>
    <property type="molecule type" value="Genomic_DNA"/>
</dbReference>
<evidence type="ECO:0000256" key="15">
    <source>
        <dbReference type="PIRSR" id="PIRSR613273-3"/>
    </source>
</evidence>
<organism evidence="21 22">
    <name type="scientific">Sciurus carolinensis</name>
    <name type="common">Eastern gray squirrel</name>
    <dbReference type="NCBI Taxonomy" id="30640"/>
    <lineage>
        <taxon>Eukaryota</taxon>
        <taxon>Metazoa</taxon>
        <taxon>Chordata</taxon>
        <taxon>Craniata</taxon>
        <taxon>Vertebrata</taxon>
        <taxon>Euteleostomi</taxon>
        <taxon>Mammalia</taxon>
        <taxon>Eutheria</taxon>
        <taxon>Euarchontoglires</taxon>
        <taxon>Glires</taxon>
        <taxon>Rodentia</taxon>
        <taxon>Sciuromorpha</taxon>
        <taxon>Sciuridae</taxon>
        <taxon>Sciurinae</taxon>
        <taxon>Sciurini</taxon>
        <taxon>Sciurus</taxon>
    </lineage>
</organism>
<feature type="compositionally biased region" description="Polar residues" evidence="18">
    <location>
        <begin position="2446"/>
        <end position="2459"/>
    </location>
</feature>
<feature type="binding site" evidence="14 16">
    <location>
        <position position="394"/>
    </location>
    <ligand>
        <name>Zn(2+)</name>
        <dbReference type="ChEBI" id="CHEBI:29105"/>
        <note>catalytic</note>
    </ligand>
</feature>
<feature type="compositionally biased region" description="Acidic residues" evidence="18">
    <location>
        <begin position="2355"/>
        <end position="2367"/>
    </location>
</feature>
<dbReference type="GO" id="GO:0006508">
    <property type="term" value="P:proteolysis"/>
    <property type="evidence" value="ECO:0007669"/>
    <property type="project" value="UniProtKB-KW"/>
</dbReference>
<feature type="compositionally biased region" description="Basic and acidic residues" evidence="18">
    <location>
        <begin position="1397"/>
        <end position="1414"/>
    </location>
</feature>
<dbReference type="SMART" id="SM00209">
    <property type="entry name" value="TSP1"/>
    <property type="match status" value="6"/>
</dbReference>
<feature type="compositionally biased region" description="Low complexity" evidence="18">
    <location>
        <begin position="2728"/>
        <end position="2739"/>
    </location>
</feature>
<dbReference type="InterPro" id="IPR010294">
    <property type="entry name" value="ADAMTS_spacer1"/>
</dbReference>
<dbReference type="GO" id="GO:0004222">
    <property type="term" value="F:metalloendopeptidase activity"/>
    <property type="evidence" value="ECO:0007669"/>
    <property type="project" value="InterPro"/>
</dbReference>
<evidence type="ECO:0000313" key="22">
    <source>
        <dbReference type="Proteomes" id="UP001166674"/>
    </source>
</evidence>
<evidence type="ECO:0000256" key="18">
    <source>
        <dbReference type="SAM" id="MobiDB-lite"/>
    </source>
</evidence>
<evidence type="ECO:0000256" key="8">
    <source>
        <dbReference type="ARBA" id="ARBA00022801"/>
    </source>
</evidence>
<evidence type="ECO:0000256" key="12">
    <source>
        <dbReference type="ARBA" id="ARBA00023180"/>
    </source>
</evidence>
<dbReference type="Pfam" id="PF05986">
    <property type="entry name" value="ADAMTS_spacer1"/>
    <property type="match status" value="1"/>
</dbReference>
<keyword evidence="3" id="KW-0272">Extracellular matrix</keyword>
<dbReference type="GO" id="GO:0031012">
    <property type="term" value="C:extracellular matrix"/>
    <property type="evidence" value="ECO:0007669"/>
    <property type="project" value="TreeGrafter"/>
</dbReference>
<keyword evidence="4" id="KW-0645">Protease</keyword>
<feature type="compositionally biased region" description="Polar residues" evidence="18">
    <location>
        <begin position="2713"/>
        <end position="2723"/>
    </location>
</feature>
<feature type="disulfide bond" evidence="15">
    <location>
        <begin position="343"/>
        <end position="350"/>
    </location>
</feature>
<feature type="region of interest" description="Disordered" evidence="18">
    <location>
        <begin position="2355"/>
        <end position="2374"/>
    </location>
</feature>
<feature type="disulfide bond" evidence="15">
    <location>
        <begin position="495"/>
        <end position="526"/>
    </location>
</feature>
<protein>
    <submittedName>
        <fullName evidence="21">Little elongation complex subunit 1</fullName>
    </submittedName>
</protein>
<feature type="compositionally biased region" description="Basic and acidic residues" evidence="18">
    <location>
        <begin position="1918"/>
        <end position="1931"/>
    </location>
</feature>
<evidence type="ECO:0000256" key="16">
    <source>
        <dbReference type="PROSITE-ProRule" id="PRU00276"/>
    </source>
</evidence>
<feature type="compositionally biased region" description="Polar residues" evidence="18">
    <location>
        <begin position="2245"/>
        <end position="2254"/>
    </location>
</feature>
<feature type="binding site" evidence="14 16">
    <location>
        <position position="388"/>
    </location>
    <ligand>
        <name>Zn(2+)</name>
        <dbReference type="ChEBI" id="CHEBI:29105"/>
        <note>catalytic</note>
    </ligand>
</feature>
<feature type="compositionally biased region" description="Basic and acidic residues" evidence="18">
    <location>
        <begin position="2966"/>
        <end position="2986"/>
    </location>
</feature>
<feature type="region of interest" description="Disordered" evidence="18">
    <location>
        <begin position="1712"/>
        <end position="1733"/>
    </location>
</feature>
<evidence type="ECO:0000313" key="21">
    <source>
        <dbReference type="EMBL" id="MBZ3880526.1"/>
    </source>
</evidence>
<feature type="disulfide bond" evidence="15">
    <location>
        <begin position="401"/>
        <end position="425"/>
    </location>
</feature>
<keyword evidence="12" id="KW-0325">Glycoprotein</keyword>
<keyword evidence="9 14" id="KW-0862">Zinc</keyword>
<evidence type="ECO:0000256" key="1">
    <source>
        <dbReference type="ARBA" id="ARBA00004498"/>
    </source>
</evidence>
<feature type="region of interest" description="Disordered" evidence="18">
    <location>
        <begin position="2927"/>
        <end position="2990"/>
    </location>
</feature>
<feature type="disulfide bond" evidence="15">
    <location>
        <begin position="555"/>
        <end position="592"/>
    </location>
</feature>
<evidence type="ECO:0000256" key="2">
    <source>
        <dbReference type="ARBA" id="ARBA00022525"/>
    </source>
</evidence>
<dbReference type="Pfam" id="PF19236">
    <property type="entry name" value="ADAMTS_CR_3"/>
    <property type="match status" value="1"/>
</dbReference>
<keyword evidence="7" id="KW-0677">Repeat</keyword>
<keyword evidence="22" id="KW-1185">Reference proteome</keyword>
<dbReference type="Pfam" id="PF00090">
    <property type="entry name" value="TSP_1"/>
    <property type="match status" value="1"/>
</dbReference>
<dbReference type="InterPro" id="IPR050439">
    <property type="entry name" value="ADAMTS_ADAMTS-like"/>
</dbReference>
<feature type="binding site" evidence="14">
    <location>
        <position position="332"/>
    </location>
    <ligand>
        <name>Ca(2+)</name>
        <dbReference type="ChEBI" id="CHEBI:29108"/>
        <label>1</label>
    </ligand>
</feature>
<gene>
    <name evidence="21" type="ORF">SUZIE_158380</name>
</gene>
<dbReference type="PANTHER" id="PTHR13723:SF140">
    <property type="entry name" value="A DISINTEGRIN AND METALLOPROTEINASE WITH THROMBOSPONDIN MOTIFS 16"/>
    <property type="match status" value="1"/>
</dbReference>
<evidence type="ECO:0000256" key="17">
    <source>
        <dbReference type="SAM" id="Coils"/>
    </source>
</evidence>
<sequence>SASAALLISEYDLVSAFEVDSRGDYVSHDILHRQRRRRAVAQQGGDSLHLRLKGFRHDFQVDLKASSHLVAPGFTVQTWGKGGTKALQTFPPEDFCFYQGFLRSHRNSSVALSTCQGLAGMIRTQEADYFLTPLPPHLVGRLTGSGQGGPASHVLYKRAAEPQAPSAPAGLLLTRTREPASSGLRGHSDNLGHPHRQHFCGRRRKYAPQPPTEDLFVLPDEYKSGLRRRRSLLKSHRNEELNVETLVVVDRKMMQNHGQENITTYVLTILNMVSALFKDGTIGGNINIAIVGLILLEDEQPGLVISHHADHTLSSFCQWQSGLMGKDGTRHDHAILLTGLDICSWKNEPCDTLGFAPISGMCSKYRSCTINEDTGLGLAFTIAHESGHNFGMVHDGEGNVCKKSEGNIMSPTLAGRNGVFSWSPCSRQYLHKFLSTTQAVCLADQPKPIKEYKYPEKLPGELYDANTQCKWQFGEKAKLCLLDFKKASDYWQDICKALWCHRIGRKCETKFMPAAEGTLCGQDMWCRGGQCVKYGDEGPKPTHGHWSDWSPWSPCSRTCGGGVSHRDRLCTNPRPSHGGKFCAGPTRTLKLCNSQKCPKDSVDFRAAQCAEYNSKRFRGWHYKWKPYTQVADQDLCKLYCIAEGFDFFFSLSNKVKDGTPCSEDSRNVCVDGICERVGCDNILGSDAAEDSCGVCKGNNSDCTTHRGVYTTQHHTNQYYHVVTVPPGARSIRISEMNISTSYISVRNALQSYYLNGHWTVDWPGRYQFSGTAFDYRRSYEEPESLTSAGPTNETLVVELLFQGRNPGITWEYSVPRSGAEKKPIVQPSYTWAIVRSECSVSCGGGQMSTKEGCYRDLRFQVNTSFCNPKTRPVTGLVSCKVTACPPSWSLGNWSTCSRTCGGGTQSRAVRCTQRANYHTETVSVSLCPQPVPSSRRACNSQSCPPAWSTGPWEECSRSCGKGWRKRAVACKSTNPSARAQLLPDAVCAAEPKPRTQEPCLLRRCHKHKKLQWLVSAWSKCSATCERGTQKRFLKCVEKYVSGKYRELASRKCFSVPQPALALERPCALFPCPRHLLHAAAGPPRGGWVASPWSQCSASCGGGVQRRSVQCVAGGQPASDCSRRQKPEAFLACNTHFCPIPEKKDTFCKDYFHWCPLVPQHRMCSHKFYGKQCCKTCSKSNLENSTLHHQVEQMLQKISPLQKCQEELGSLKAELEEKKSSLKLYQDTHQEYARVKEECLKSDAQKKKLEAKVKKLEEAAVKQTQDFKQLRNEKKILEKEFKKTQERLDEFSKQKNEKELRHIGTQISSDSYGSIDKRKVKLLLKELWLCVNTAHRLPSEGSRRVPGKPAKEDTRSGASGEDGTLPPAQGGPLRASDVQTCLTKLSLEMEGDFASCESVDRERPGSTSHIVDHVSSEGGSAKVSVQIADDGDRTDLSDHGQFFDEDLQAAIDFFKLPPPLLSPVPSPPLMSSHQPGSLPSSLAPETYFGEYTDSSDNDSAQLQNSTDSLSEDDTTESQDYFGLSRKSKGSSTWGEKTKSHEAIQALNKLGVNKVTTVEFETLTATLREPSTTTSSLAREEHWTASSEFTSNRKRDILNEAKRQVEIREMVQSVQMEKTSHKPSRGLWVEKLSGSLAQEKEAATGKSDLCYSPIGKRPLSELTRCEGKTFSSKVIGSPKSEFTRWTLPDEMTSESDCVASSGHFQRISREVAKEREDVQGSTVGESLEPQEDNPRDVMSLAGLDAKARFCSSSTSVPGSVCSHSQSSRLKYVNDADVPTQGIPTELHHSEQKVPTKTLNTLLVQSEPAECSILESNLKKNSLGASSPELGASHFEEQNCWEREHASIVKGRPEVYSLSQSVFRKVTKEGQCKTQEPTVEFTLRKSELTSLVDPRAGLVRSGSSLVKSTSWHHSDLLRRGGEESLRASSEHEQKTNQQLEKSVPALQNRGSAAMLESPREDDCPVEFKATASLLSNQVSVITKQIRPEKIESAHLEHVRLPGNEPTSAAENCGNEADDGSSAAKCGKEDEVTSDFQEVAAVKSTSPEVSASCRKLDFSSPSGSLPAENFDCTTNSKLSFSPENIFIQSQDLVRKASVQGEVREPRTSPHTTDSDPCVGEGSQLLPAEARVLGSCPVEVPGGVTARPVTEALTAASPSNSPQDVPELSQLASGMPSGPFPECIVTTDAAFSSVSCRKDEEAPALSPSSLPGTSYCYTGIRGGGEEETEVEGSEAFSCSEGEHEAESMLGSEQQCATSDSGEDLGGPGAGATGPSLEMAYLTSALQDFNISTFTDIDRLSTSEVVMFLESCQLKDFSSGNSVSECSSKETLNKEMNKELKQSGNSGEKCREQHCEEETLETPEEWVESEEDNCSLKDPSQLSQCSLETLSEVLTKIGQELQTNSEDCSGKDTGNLILVDIPNSLTTEELKEKAPRQPTSSSTAHTPELPPLTTTGDNRSGSPVSDGSHPGDTHEDAAKTPDSREQGLPESGGPLALCPDSTEQPRVEHSSGGEAEATFQCQISTVTSEVINVLINKDQNLVIEKGDNWTIISGVSVSPDVDQVILCDAPGDVAVSQDQGGLEAGFVSVTSVEKSPETSHTDPPFQGPPCGSNLSGVQEDVSNSGQSTNFDKSRLRNRPVKPSIWISSQIYDQSFETQNVASDHTYFNSKLEPSGKNKNRSKMSNKDQSNKPVKTLASGKGETHQSEVPQLPSGERGNTKTQRSQTQPILANADTSTPTDCSPDTLSKIRQEVGPPLPPLLAPLIATPPRTSQPLSPLVSSSSPSPPASPAGQISPSCETPVPPMLSPWPEDPQRTSPGPSPSPSAAVTSGRIVSSPLQFCAATPKHALPVPGRLPPGAPGHTAGGGPQENSVKILDTMYPELSARARTLNILKGNIQLSRGSSADCKASAGPVSALIGFKAITSKSTAFIKTGGSSASGAGQGRSREMGAQQESGGKRALSASTLQSAKRLRLDSESPEPDSRGAPTEEVHQSLPGSLPQAEVVMAEEGSVPAGSSVSRFSVSPEEAVDLHGTAIAHALKKVAESSFDLLPVIRSHVYVGNISKKPVMRDQEKEVVYEFSTAKKHLADCLLHSILSELKLQKTSRDHSYIHALCRVYVGICRQLGDLERARLFCYSLLKEDFPESEKLTLFIANMWHDVFLSPSVMSTAMQLVARQRAKGEVLNCLRAFLNWEKNAPVDVGIMVSKLLLTIQLCPKTEFQSSEKFGEDLSDNIWEYIFAIDLLCCHKKWIWTHDNIISKELWPVMDKWIKYRKGHANVAYTPDVIIASILRLIGRLGQLGLKEGFPTAVKNISSVIGMFIQHAQDEDIPWGIQLAAVYALCDLSPSNPAEISKILEAWRRQTSNSIPSAVVSCLEEVGSLSAEGLS</sequence>
<dbReference type="FunFam" id="2.60.120.830:FF:000001">
    <property type="entry name" value="A disintegrin and metalloproteinase with thrombospondin motifs 1"/>
    <property type="match status" value="1"/>
</dbReference>
<keyword evidence="17" id="KW-0175">Coiled coil</keyword>
<name>A0AA41MYR8_SCICA</name>
<feature type="disulfide bond" evidence="15">
    <location>
        <begin position="559"/>
        <end position="597"/>
    </location>
</feature>
<keyword evidence="11 15" id="KW-1015">Disulfide bond</keyword>
<feature type="disulfide bond" evidence="15">
    <location>
        <begin position="469"/>
        <end position="500"/>
    </location>
</feature>
<comment type="cofactor">
    <cofactor evidence="14">
        <name>Zn(2+)</name>
        <dbReference type="ChEBI" id="CHEBI:29105"/>
    </cofactor>
    <text evidence="14">Binds 1 zinc ion per subunit.</text>
</comment>
<dbReference type="Gene3D" id="3.40.1620.60">
    <property type="match status" value="1"/>
</dbReference>
<dbReference type="PANTHER" id="PTHR13723">
    <property type="entry name" value="ADAMTS A DISINTEGRIN AND METALLOPROTEASE WITH THROMBOSPONDIN MOTIFS PROTEASE"/>
    <property type="match status" value="1"/>
</dbReference>
<dbReference type="SUPFAM" id="SSF82895">
    <property type="entry name" value="TSP-1 type 1 repeat"/>
    <property type="match status" value="5"/>
</dbReference>
<keyword evidence="8" id="KW-0378">Hydrolase</keyword>
<dbReference type="InterPro" id="IPR010909">
    <property type="entry name" value="PLAC"/>
</dbReference>
<feature type="non-terminal residue" evidence="21">
    <location>
        <position position="1"/>
    </location>
</feature>
<reference evidence="21" key="1">
    <citation type="submission" date="2020-03" db="EMBL/GenBank/DDBJ databases">
        <title>Studies in the Genomics of Life Span.</title>
        <authorList>
            <person name="Glass D."/>
        </authorList>
    </citation>
    <scope>NUCLEOTIDE SEQUENCE</scope>
    <source>
        <strain evidence="21">SUZIE</strain>
        <tissue evidence="21">Muscle</tissue>
    </source>
</reference>
<comment type="caution">
    <text evidence="16">Lacks conserved residue(s) required for the propagation of feature annotation.</text>
</comment>
<proteinExistence type="predicted"/>
<dbReference type="InterPro" id="IPR002870">
    <property type="entry name" value="Peptidase_M12B_N"/>
</dbReference>
<dbReference type="FunFam" id="3.40.390.10:FF:000001">
    <property type="entry name" value="A disintegrin and metalloproteinase with thrombospondin motifs 1"/>
    <property type="match status" value="1"/>
</dbReference>
<dbReference type="InterPro" id="IPR057881">
    <property type="entry name" value="ICE1_C"/>
</dbReference>
<evidence type="ECO:0000256" key="3">
    <source>
        <dbReference type="ARBA" id="ARBA00022530"/>
    </source>
</evidence>
<evidence type="ECO:0000259" key="19">
    <source>
        <dbReference type="PROSITE" id="PS50215"/>
    </source>
</evidence>
<dbReference type="SUPFAM" id="SSF55486">
    <property type="entry name" value="Metalloproteases ('zincins'), catalytic domain"/>
    <property type="match status" value="1"/>
</dbReference>
<dbReference type="PROSITE" id="PS50900">
    <property type="entry name" value="PLAC"/>
    <property type="match status" value="1"/>
</dbReference>
<dbReference type="InterPro" id="IPR000884">
    <property type="entry name" value="TSP1_rpt"/>
</dbReference>
<evidence type="ECO:0000256" key="14">
    <source>
        <dbReference type="PIRSR" id="PIRSR613273-2"/>
    </source>
</evidence>
<evidence type="ECO:0000256" key="11">
    <source>
        <dbReference type="ARBA" id="ARBA00023157"/>
    </source>
</evidence>
<feature type="binding site" evidence="14">
    <location>
        <position position="444"/>
    </location>
    <ligand>
        <name>Ca(2+)</name>
        <dbReference type="ChEBI" id="CHEBI:29108"/>
        <label>1</label>
    </ligand>
</feature>
<dbReference type="Pfam" id="PF25817">
    <property type="entry name" value="ICE1_C"/>
    <property type="match status" value="1"/>
</dbReference>
<comment type="subcellular location">
    <subcellularLocation>
        <location evidence="1">Secreted</location>
        <location evidence="1">Extracellular space</location>
        <location evidence="1">Extracellular matrix</location>
    </subcellularLocation>
</comment>
<feature type="region of interest" description="Disordered" evidence="18">
    <location>
        <begin position="2660"/>
        <end position="2824"/>
    </location>
</feature>
<feature type="compositionally biased region" description="Basic and acidic residues" evidence="18">
    <location>
        <begin position="2463"/>
        <end position="2481"/>
    </location>
</feature>
<dbReference type="Gene3D" id="3.40.390.10">
    <property type="entry name" value="Collagenase (Catalytic Domain)"/>
    <property type="match status" value="1"/>
</dbReference>
<dbReference type="GO" id="GO:0046872">
    <property type="term" value="F:metal ion binding"/>
    <property type="evidence" value="ECO:0007669"/>
    <property type="project" value="UniProtKB-KW"/>
</dbReference>